<organism evidence="3 4">
    <name type="scientific">Letharia columbiana</name>
    <dbReference type="NCBI Taxonomy" id="112416"/>
    <lineage>
        <taxon>Eukaryota</taxon>
        <taxon>Fungi</taxon>
        <taxon>Dikarya</taxon>
        <taxon>Ascomycota</taxon>
        <taxon>Pezizomycotina</taxon>
        <taxon>Lecanoromycetes</taxon>
        <taxon>OSLEUM clade</taxon>
        <taxon>Lecanoromycetidae</taxon>
        <taxon>Lecanorales</taxon>
        <taxon>Lecanorineae</taxon>
        <taxon>Parmeliaceae</taxon>
        <taxon>Letharia</taxon>
    </lineage>
</organism>
<keyword evidence="1" id="KW-0547">Nucleotide-binding</keyword>
<sequence>MDGPPTVTILLLGDPDCGKSTFLSRLSHGANSMRQQTTSLPPLRDLDQPFVWDIRMYNRSYRFEFSDTASPEHYTLLKPDFIVLCYDINDRRTLVNVQHVWFKRMVESYMKDRDDIPIMLLGLKRDLREEKPGVIYPQEGLKVAQDLRCDRYAECSATTGELMNEVIEDIARTAARTTTEAGALSNGGCTVM</sequence>
<dbReference type="Pfam" id="PF00071">
    <property type="entry name" value="Ras"/>
    <property type="match status" value="1"/>
</dbReference>
<dbReference type="PRINTS" id="PR00449">
    <property type="entry name" value="RASTRNSFRMNG"/>
</dbReference>
<evidence type="ECO:0000256" key="1">
    <source>
        <dbReference type="ARBA" id="ARBA00022741"/>
    </source>
</evidence>
<name>A0A8H6G2C6_9LECA</name>
<keyword evidence="2" id="KW-0342">GTP-binding</keyword>
<dbReference type="InterPro" id="IPR001806">
    <property type="entry name" value="Small_GTPase"/>
</dbReference>
<reference evidence="3 4" key="1">
    <citation type="journal article" date="2020" name="Genomics">
        <title>Complete, high-quality genomes from long-read metagenomic sequencing of two wolf lichen thalli reveals enigmatic genome architecture.</title>
        <authorList>
            <person name="McKenzie S.K."/>
            <person name="Walston R.F."/>
            <person name="Allen J.L."/>
        </authorList>
    </citation>
    <scope>NUCLEOTIDE SEQUENCE [LARGE SCALE GENOMIC DNA]</scope>
    <source>
        <strain evidence="3">WasteWater2</strain>
    </source>
</reference>
<dbReference type="InterPro" id="IPR050227">
    <property type="entry name" value="Rab"/>
</dbReference>
<evidence type="ECO:0000256" key="2">
    <source>
        <dbReference type="ARBA" id="ARBA00023134"/>
    </source>
</evidence>
<evidence type="ECO:0000313" key="3">
    <source>
        <dbReference type="EMBL" id="KAF6239241.1"/>
    </source>
</evidence>
<keyword evidence="4" id="KW-1185">Reference proteome</keyword>
<protein>
    <recommendedName>
        <fullName evidence="5">P-loop containing nucleoside triphosphate hydrolase protein</fullName>
    </recommendedName>
</protein>
<dbReference type="GeneID" id="59284175"/>
<accession>A0A8H6G2C6</accession>
<dbReference type="InterPro" id="IPR027417">
    <property type="entry name" value="P-loop_NTPase"/>
</dbReference>
<dbReference type="GO" id="GO:0005525">
    <property type="term" value="F:GTP binding"/>
    <property type="evidence" value="ECO:0007669"/>
    <property type="project" value="UniProtKB-KW"/>
</dbReference>
<dbReference type="EMBL" id="JACCJC010000006">
    <property type="protein sequence ID" value="KAF6239241.1"/>
    <property type="molecule type" value="Genomic_DNA"/>
</dbReference>
<dbReference type="GO" id="GO:0003924">
    <property type="term" value="F:GTPase activity"/>
    <property type="evidence" value="ECO:0007669"/>
    <property type="project" value="InterPro"/>
</dbReference>
<dbReference type="PANTHER" id="PTHR47977">
    <property type="entry name" value="RAS-RELATED PROTEIN RAB"/>
    <property type="match status" value="1"/>
</dbReference>
<dbReference type="AlphaFoldDB" id="A0A8H6G2C6"/>
<dbReference type="Gene3D" id="3.40.50.300">
    <property type="entry name" value="P-loop containing nucleotide triphosphate hydrolases"/>
    <property type="match status" value="1"/>
</dbReference>
<dbReference type="Proteomes" id="UP000578531">
    <property type="component" value="Unassembled WGS sequence"/>
</dbReference>
<dbReference type="SMART" id="SM00175">
    <property type="entry name" value="RAB"/>
    <property type="match status" value="1"/>
</dbReference>
<proteinExistence type="predicted"/>
<dbReference type="PROSITE" id="PS51421">
    <property type="entry name" value="RAS"/>
    <property type="match status" value="1"/>
</dbReference>
<evidence type="ECO:0000313" key="4">
    <source>
        <dbReference type="Proteomes" id="UP000578531"/>
    </source>
</evidence>
<dbReference type="PROSITE" id="PS51419">
    <property type="entry name" value="RAB"/>
    <property type="match status" value="1"/>
</dbReference>
<dbReference type="OrthoDB" id="25896at2759"/>
<dbReference type="SMART" id="SM00174">
    <property type="entry name" value="RHO"/>
    <property type="match status" value="1"/>
</dbReference>
<dbReference type="SMART" id="SM00173">
    <property type="entry name" value="RAS"/>
    <property type="match status" value="1"/>
</dbReference>
<dbReference type="RefSeq" id="XP_037168528.1">
    <property type="nucleotide sequence ID" value="XM_037304435.1"/>
</dbReference>
<comment type="caution">
    <text evidence="3">The sequence shown here is derived from an EMBL/GenBank/DDBJ whole genome shotgun (WGS) entry which is preliminary data.</text>
</comment>
<evidence type="ECO:0008006" key="5">
    <source>
        <dbReference type="Google" id="ProtNLM"/>
    </source>
</evidence>
<dbReference type="SUPFAM" id="SSF52540">
    <property type="entry name" value="P-loop containing nucleoside triphosphate hydrolases"/>
    <property type="match status" value="1"/>
</dbReference>
<gene>
    <name evidence="3" type="ORF">HO173_002502</name>
</gene>